<dbReference type="InterPro" id="IPR006212">
    <property type="entry name" value="Furin_repeat"/>
</dbReference>
<evidence type="ECO:0000313" key="3">
    <source>
        <dbReference type="Proteomes" id="UP000826195"/>
    </source>
</evidence>
<accession>A0AAV7I4Q5</accession>
<keyword evidence="1" id="KW-1133">Transmembrane helix</keyword>
<dbReference type="Proteomes" id="UP000826195">
    <property type="component" value="Unassembled WGS sequence"/>
</dbReference>
<name>A0AAV7I4Q5_COTGL</name>
<reference evidence="2 3" key="1">
    <citation type="journal article" date="2021" name="J. Hered.">
        <title>A chromosome-level genome assembly of the parasitoid wasp, Cotesia glomerata (Hymenoptera: Braconidae).</title>
        <authorList>
            <person name="Pinto B.J."/>
            <person name="Weis J.J."/>
            <person name="Gamble T."/>
            <person name="Ode P.J."/>
            <person name="Paul R."/>
            <person name="Zaspel J.M."/>
        </authorList>
    </citation>
    <scope>NUCLEOTIDE SEQUENCE [LARGE SCALE GENOMIC DNA]</scope>
    <source>
        <strain evidence="2">CgM1</strain>
    </source>
</reference>
<dbReference type="EMBL" id="JAHXZJ010002609">
    <property type="protein sequence ID" value="KAH0540920.1"/>
    <property type="molecule type" value="Genomic_DNA"/>
</dbReference>
<comment type="caution">
    <text evidence="2">The sequence shown here is derived from an EMBL/GenBank/DDBJ whole genome shotgun (WGS) entry which is preliminary data.</text>
</comment>
<gene>
    <name evidence="2" type="ORF">KQX54_020515</name>
</gene>
<dbReference type="AlphaFoldDB" id="A0AAV7I4Q5"/>
<evidence type="ECO:0000256" key="1">
    <source>
        <dbReference type="SAM" id="Phobius"/>
    </source>
</evidence>
<protein>
    <submittedName>
        <fullName evidence="2">Uncharacterized protein</fullName>
    </submittedName>
</protein>
<feature type="transmembrane region" description="Helical" evidence="1">
    <location>
        <begin position="135"/>
        <end position="159"/>
    </location>
</feature>
<dbReference type="Gene3D" id="2.10.220.10">
    <property type="entry name" value="Hormone Receptor, Insulin-like Growth Factor Receptor 1, Chain A, domain 2"/>
    <property type="match status" value="1"/>
</dbReference>
<proteinExistence type="predicted"/>
<dbReference type="InterPro" id="IPR009030">
    <property type="entry name" value="Growth_fac_rcpt_cys_sf"/>
</dbReference>
<organism evidence="2 3">
    <name type="scientific">Cotesia glomerata</name>
    <name type="common">Lepidopteran parasitic wasp</name>
    <name type="synonym">Apanteles glomeratus</name>
    <dbReference type="NCBI Taxonomy" id="32391"/>
    <lineage>
        <taxon>Eukaryota</taxon>
        <taxon>Metazoa</taxon>
        <taxon>Ecdysozoa</taxon>
        <taxon>Arthropoda</taxon>
        <taxon>Hexapoda</taxon>
        <taxon>Insecta</taxon>
        <taxon>Pterygota</taxon>
        <taxon>Neoptera</taxon>
        <taxon>Endopterygota</taxon>
        <taxon>Hymenoptera</taxon>
        <taxon>Apocrita</taxon>
        <taxon>Ichneumonoidea</taxon>
        <taxon>Braconidae</taxon>
        <taxon>Microgastrinae</taxon>
        <taxon>Cotesia</taxon>
    </lineage>
</organism>
<dbReference type="SUPFAM" id="SSF57184">
    <property type="entry name" value="Growth factor receptor domain"/>
    <property type="match status" value="1"/>
</dbReference>
<keyword evidence="3" id="KW-1185">Reference proteome</keyword>
<dbReference type="CDD" id="cd00064">
    <property type="entry name" value="FU"/>
    <property type="match status" value="1"/>
</dbReference>
<keyword evidence="1" id="KW-0472">Membrane</keyword>
<sequence>MPDVSQKPEDYHLTGILSRYPYTLADLLQWIISASATTLLLHVQQIHPDRFYECKVGWYILEGRCVQSCPGNTYVDHDSRNNACIPCHYSCMSCSGPSDIDCTSCHADSNPLPPEMENFQCILKSIDWKTKSTVWFYRMTIVLGFTSVLMIAIVLYLWLSSTRRLDKVFNHGYGYTELSLPADPKDTGDHNLDKYQSESE</sequence>
<evidence type="ECO:0000313" key="2">
    <source>
        <dbReference type="EMBL" id="KAH0540920.1"/>
    </source>
</evidence>
<keyword evidence="1" id="KW-0812">Transmembrane</keyword>